<dbReference type="PANTHER" id="PTHR30625">
    <property type="entry name" value="PROTEIN TOLQ"/>
    <property type="match status" value="1"/>
</dbReference>
<name>A0A933LQG9_UNCTE</name>
<comment type="caution">
    <text evidence="12">The sequence shown here is derived from an EMBL/GenBank/DDBJ whole genome shotgun (WGS) entry which is preliminary data.</text>
</comment>
<evidence type="ECO:0000313" key="13">
    <source>
        <dbReference type="Proteomes" id="UP000772181"/>
    </source>
</evidence>
<evidence type="ECO:0000256" key="1">
    <source>
        <dbReference type="ARBA" id="ARBA00004651"/>
    </source>
</evidence>
<dbReference type="GO" id="GO:0005886">
    <property type="term" value="C:plasma membrane"/>
    <property type="evidence" value="ECO:0007669"/>
    <property type="project" value="UniProtKB-SubCell"/>
</dbReference>
<feature type="domain" description="MotA/TolQ/ExbB proton channel" evidence="11">
    <location>
        <begin position="111"/>
        <end position="212"/>
    </location>
</feature>
<accession>A0A933LQG9</accession>
<dbReference type="InterPro" id="IPR002898">
    <property type="entry name" value="MotA_ExbB_proton_chnl"/>
</dbReference>
<evidence type="ECO:0000256" key="6">
    <source>
        <dbReference type="ARBA" id="ARBA00022989"/>
    </source>
</evidence>
<comment type="subcellular location">
    <subcellularLocation>
        <location evidence="1">Cell membrane</location>
        <topology evidence="1">Multi-pass membrane protein</topology>
    </subcellularLocation>
    <subcellularLocation>
        <location evidence="9">Membrane</location>
        <topology evidence="9">Multi-pass membrane protein</topology>
    </subcellularLocation>
</comment>
<comment type="similarity">
    <text evidence="9">Belongs to the exbB/tolQ family.</text>
</comment>
<dbReference type="GO" id="GO:0017038">
    <property type="term" value="P:protein import"/>
    <property type="evidence" value="ECO:0007669"/>
    <property type="project" value="TreeGrafter"/>
</dbReference>
<keyword evidence="5 10" id="KW-0812">Transmembrane</keyword>
<gene>
    <name evidence="12" type="primary">tolQ</name>
    <name evidence="12" type="ORF">HY730_02900</name>
</gene>
<feature type="transmembrane region" description="Helical" evidence="10">
    <location>
        <begin position="132"/>
        <end position="155"/>
    </location>
</feature>
<dbReference type="PANTHER" id="PTHR30625:SF3">
    <property type="entry name" value="TOL-PAL SYSTEM PROTEIN TOLQ"/>
    <property type="match status" value="1"/>
</dbReference>
<evidence type="ECO:0000256" key="9">
    <source>
        <dbReference type="RuleBase" id="RU004057"/>
    </source>
</evidence>
<dbReference type="Proteomes" id="UP000772181">
    <property type="component" value="Unassembled WGS sequence"/>
</dbReference>
<evidence type="ECO:0000256" key="8">
    <source>
        <dbReference type="ARBA" id="ARBA00023306"/>
    </source>
</evidence>
<evidence type="ECO:0000256" key="5">
    <source>
        <dbReference type="ARBA" id="ARBA00022692"/>
    </source>
</evidence>
<evidence type="ECO:0000256" key="10">
    <source>
        <dbReference type="SAM" id="Phobius"/>
    </source>
</evidence>
<keyword evidence="9" id="KW-0813">Transport</keyword>
<dbReference type="InterPro" id="IPR050790">
    <property type="entry name" value="ExbB/TolQ_transport"/>
</dbReference>
<dbReference type="AlphaFoldDB" id="A0A933LQG9"/>
<dbReference type="EMBL" id="JACQWF010000132">
    <property type="protein sequence ID" value="MBI4595306.1"/>
    <property type="molecule type" value="Genomic_DNA"/>
</dbReference>
<dbReference type="GO" id="GO:0043213">
    <property type="term" value="P:bacteriocin transport"/>
    <property type="evidence" value="ECO:0007669"/>
    <property type="project" value="InterPro"/>
</dbReference>
<keyword evidence="3" id="KW-0997">Cell inner membrane</keyword>
<keyword evidence="4" id="KW-0132">Cell division</keyword>
<protein>
    <submittedName>
        <fullName evidence="12">Protein TolQ</fullName>
    </submittedName>
</protein>
<dbReference type="Pfam" id="PF01618">
    <property type="entry name" value="MotA_ExbB"/>
    <property type="match status" value="1"/>
</dbReference>
<sequence length="231" mass="25664">MVMRSGPVARLVLLILIGFSIISWAIIFQKFRFFRKASKESDRFNELFNENRNMAVVYASSKKLRHSPLARMFLSAYGEISRGHQPSFNDRDELSLGYLEKKEELAVDYVQKITRLLNRVSNQEVGRLEKMLGFLATTGSATPFIGLFGTVWGVMNAFQGIGARGSANIATVAPGISEALIATAAGLAAAIPAVIAYNYFVNQIKVLATAMDDFSSRFIDYTEREAAKRFL</sequence>
<dbReference type="NCBIfam" id="TIGR02796">
    <property type="entry name" value="tolQ"/>
    <property type="match status" value="1"/>
</dbReference>
<evidence type="ECO:0000256" key="3">
    <source>
        <dbReference type="ARBA" id="ARBA00022519"/>
    </source>
</evidence>
<keyword evidence="7 10" id="KW-0472">Membrane</keyword>
<keyword evidence="8" id="KW-0131">Cell cycle</keyword>
<evidence type="ECO:0000313" key="12">
    <source>
        <dbReference type="EMBL" id="MBI4595306.1"/>
    </source>
</evidence>
<evidence type="ECO:0000259" key="11">
    <source>
        <dbReference type="Pfam" id="PF01618"/>
    </source>
</evidence>
<keyword evidence="2" id="KW-1003">Cell membrane</keyword>
<feature type="transmembrane region" description="Helical" evidence="10">
    <location>
        <begin position="6"/>
        <end position="28"/>
    </location>
</feature>
<organism evidence="12 13">
    <name type="scientific">Tectimicrobiota bacterium</name>
    <dbReference type="NCBI Taxonomy" id="2528274"/>
    <lineage>
        <taxon>Bacteria</taxon>
        <taxon>Pseudomonadati</taxon>
        <taxon>Nitrospinota/Tectimicrobiota group</taxon>
        <taxon>Candidatus Tectimicrobiota</taxon>
    </lineage>
</organism>
<evidence type="ECO:0000256" key="7">
    <source>
        <dbReference type="ARBA" id="ARBA00023136"/>
    </source>
</evidence>
<reference evidence="12" key="1">
    <citation type="submission" date="2020-07" db="EMBL/GenBank/DDBJ databases">
        <title>Huge and variable diversity of episymbiotic CPR bacteria and DPANN archaea in groundwater ecosystems.</title>
        <authorList>
            <person name="He C.Y."/>
            <person name="Keren R."/>
            <person name="Whittaker M."/>
            <person name="Farag I.F."/>
            <person name="Doudna J."/>
            <person name="Cate J.H.D."/>
            <person name="Banfield J.F."/>
        </authorList>
    </citation>
    <scope>NUCLEOTIDE SEQUENCE</scope>
    <source>
        <strain evidence="12">NC_groundwater_1482_Ag_S-0.65um_47_24</strain>
    </source>
</reference>
<dbReference type="InterPro" id="IPR014163">
    <property type="entry name" value="Tol-Pal_TolQ"/>
</dbReference>
<evidence type="ECO:0000256" key="2">
    <source>
        <dbReference type="ARBA" id="ARBA00022475"/>
    </source>
</evidence>
<evidence type="ECO:0000256" key="4">
    <source>
        <dbReference type="ARBA" id="ARBA00022618"/>
    </source>
</evidence>
<keyword evidence="6 10" id="KW-1133">Transmembrane helix</keyword>
<keyword evidence="9" id="KW-0653">Protein transport</keyword>
<feature type="transmembrane region" description="Helical" evidence="10">
    <location>
        <begin position="175"/>
        <end position="201"/>
    </location>
</feature>
<proteinExistence type="inferred from homology"/>
<dbReference type="GO" id="GO:0051301">
    <property type="term" value="P:cell division"/>
    <property type="evidence" value="ECO:0007669"/>
    <property type="project" value="UniProtKB-KW"/>
</dbReference>